<dbReference type="AlphaFoldDB" id="A0A2A9DXI0"/>
<dbReference type="GO" id="GO:0006412">
    <property type="term" value="P:translation"/>
    <property type="evidence" value="ECO:0007669"/>
    <property type="project" value="InterPro"/>
</dbReference>
<evidence type="ECO:0008006" key="3">
    <source>
        <dbReference type="Google" id="ProtNLM"/>
    </source>
</evidence>
<comment type="caution">
    <text evidence="1">The sequence shown here is derived from an EMBL/GenBank/DDBJ whole genome shotgun (WGS) entry which is preliminary data.</text>
</comment>
<proteinExistence type="predicted"/>
<organism evidence="1 2">
    <name type="scientific">Paramicrobacterium agarici</name>
    <dbReference type="NCBI Taxonomy" id="630514"/>
    <lineage>
        <taxon>Bacteria</taxon>
        <taxon>Bacillati</taxon>
        <taxon>Actinomycetota</taxon>
        <taxon>Actinomycetes</taxon>
        <taxon>Micrococcales</taxon>
        <taxon>Microbacteriaceae</taxon>
        <taxon>Paramicrobacterium</taxon>
    </lineage>
</organism>
<dbReference type="RefSeq" id="WP_098407441.1">
    <property type="nucleotide sequence ID" value="NZ_PDJE01000001.1"/>
</dbReference>
<dbReference type="GO" id="GO:0003735">
    <property type="term" value="F:structural constituent of ribosome"/>
    <property type="evidence" value="ECO:0007669"/>
    <property type="project" value="InterPro"/>
</dbReference>
<dbReference type="InterPro" id="IPR036779">
    <property type="entry name" value="LysM_dom_sf"/>
</dbReference>
<accession>A0A2A9DXI0</accession>
<sequence length="114" mass="12150">MSTQQTDATVRLRLTRRGRAVVTALASLPLVLGVGYGAMHAASAAATNDESSSTFEYVTVTSGESLWMLAERIAPEHDPREVVAEIVDLNQLGTSSVSSGERIAIPSQYEVEAQ</sequence>
<gene>
    <name evidence="1" type="ORF">ATJ78_1996</name>
</gene>
<dbReference type="Gene3D" id="3.10.350.10">
    <property type="entry name" value="LysM domain"/>
    <property type="match status" value="1"/>
</dbReference>
<dbReference type="GO" id="GO:0005840">
    <property type="term" value="C:ribosome"/>
    <property type="evidence" value="ECO:0007669"/>
    <property type="project" value="InterPro"/>
</dbReference>
<dbReference type="EMBL" id="PDJE01000001">
    <property type="protein sequence ID" value="PFG31051.1"/>
    <property type="molecule type" value="Genomic_DNA"/>
</dbReference>
<evidence type="ECO:0000313" key="1">
    <source>
        <dbReference type="EMBL" id="PFG31051.1"/>
    </source>
</evidence>
<dbReference type="PROSITE" id="PS00732">
    <property type="entry name" value="RIBOSOMAL_S16"/>
    <property type="match status" value="1"/>
</dbReference>
<reference evidence="1 2" key="1">
    <citation type="submission" date="2017-10" db="EMBL/GenBank/DDBJ databases">
        <title>Sequencing the genomes of 1000 actinobacteria strains.</title>
        <authorList>
            <person name="Klenk H.-P."/>
        </authorList>
    </citation>
    <scope>NUCLEOTIDE SEQUENCE [LARGE SCALE GENOMIC DNA]</scope>
    <source>
        <strain evidence="1 2">DSM 21798</strain>
    </source>
</reference>
<evidence type="ECO:0000313" key="2">
    <source>
        <dbReference type="Proteomes" id="UP000221369"/>
    </source>
</evidence>
<protein>
    <recommendedName>
        <fullName evidence="3">LysM domain-containing protein</fullName>
    </recommendedName>
</protein>
<keyword evidence="2" id="KW-1185">Reference proteome</keyword>
<dbReference type="Proteomes" id="UP000221369">
    <property type="component" value="Unassembled WGS sequence"/>
</dbReference>
<dbReference type="InterPro" id="IPR020592">
    <property type="entry name" value="Ribosomal_bS16_CS"/>
</dbReference>
<name>A0A2A9DXI0_9MICO</name>